<dbReference type="Gramene" id="KQJ88741">
    <property type="protein sequence ID" value="KQJ88741"/>
    <property type="gene ID" value="BRADI_4g20849v3"/>
</dbReference>
<feature type="compositionally biased region" description="Basic residues" evidence="1">
    <location>
        <begin position="40"/>
        <end position="72"/>
    </location>
</feature>
<evidence type="ECO:0000313" key="2">
    <source>
        <dbReference type="EMBL" id="KQJ88741.1"/>
    </source>
</evidence>
<keyword evidence="4" id="KW-1185">Reference proteome</keyword>
<feature type="compositionally biased region" description="Gly residues" evidence="1">
    <location>
        <begin position="20"/>
        <end position="31"/>
    </location>
</feature>
<reference evidence="3" key="3">
    <citation type="submission" date="2018-08" db="UniProtKB">
        <authorList>
            <consortium name="EnsemblPlants"/>
        </authorList>
    </citation>
    <scope>IDENTIFICATION</scope>
    <source>
        <strain evidence="3">cv. Bd21</strain>
    </source>
</reference>
<sequence>MEESSVRGSSLTMKIVAAGVGNGSGVTGGSGADAVLGGVRQRRVHRRRGRRGPVVLRRRIHRGPLVQRRRPR</sequence>
<evidence type="ECO:0000313" key="4">
    <source>
        <dbReference type="Proteomes" id="UP000008810"/>
    </source>
</evidence>
<organism evidence="2">
    <name type="scientific">Brachypodium distachyon</name>
    <name type="common">Purple false brome</name>
    <name type="synonym">Trachynia distachya</name>
    <dbReference type="NCBI Taxonomy" id="15368"/>
    <lineage>
        <taxon>Eukaryota</taxon>
        <taxon>Viridiplantae</taxon>
        <taxon>Streptophyta</taxon>
        <taxon>Embryophyta</taxon>
        <taxon>Tracheophyta</taxon>
        <taxon>Spermatophyta</taxon>
        <taxon>Magnoliopsida</taxon>
        <taxon>Liliopsida</taxon>
        <taxon>Poales</taxon>
        <taxon>Poaceae</taxon>
        <taxon>BOP clade</taxon>
        <taxon>Pooideae</taxon>
        <taxon>Stipodae</taxon>
        <taxon>Brachypodieae</taxon>
        <taxon>Brachypodium</taxon>
    </lineage>
</organism>
<feature type="region of interest" description="Disordered" evidence="1">
    <location>
        <begin position="20"/>
        <end position="72"/>
    </location>
</feature>
<evidence type="ECO:0000256" key="1">
    <source>
        <dbReference type="SAM" id="MobiDB-lite"/>
    </source>
</evidence>
<name>A0A0Q3L841_BRADI</name>
<dbReference type="AlphaFoldDB" id="A0A0Q3L841"/>
<reference evidence="2" key="2">
    <citation type="submission" date="2017-06" db="EMBL/GenBank/DDBJ databases">
        <title>WGS assembly of Brachypodium distachyon.</title>
        <authorList>
            <consortium name="The International Brachypodium Initiative"/>
            <person name="Lucas S."/>
            <person name="Harmon-Smith M."/>
            <person name="Lail K."/>
            <person name="Tice H."/>
            <person name="Grimwood J."/>
            <person name="Bruce D."/>
            <person name="Barry K."/>
            <person name="Shu S."/>
            <person name="Lindquist E."/>
            <person name="Wang M."/>
            <person name="Pitluck S."/>
            <person name="Vogel J.P."/>
            <person name="Garvin D.F."/>
            <person name="Mockler T.C."/>
            <person name="Schmutz J."/>
            <person name="Rokhsar D."/>
            <person name="Bevan M.W."/>
        </authorList>
    </citation>
    <scope>NUCLEOTIDE SEQUENCE</scope>
    <source>
        <strain evidence="2">Bd21</strain>
    </source>
</reference>
<dbReference type="Proteomes" id="UP000008810">
    <property type="component" value="Chromosome 4"/>
</dbReference>
<dbReference type="InParanoid" id="A0A0Q3L841"/>
<dbReference type="EnsemblPlants" id="KQJ88741">
    <property type="protein sequence ID" value="KQJ88741"/>
    <property type="gene ID" value="BRADI_4g20849v3"/>
</dbReference>
<evidence type="ECO:0000313" key="3">
    <source>
        <dbReference type="EnsemblPlants" id="KQJ88741"/>
    </source>
</evidence>
<reference evidence="2 3" key="1">
    <citation type="journal article" date="2010" name="Nature">
        <title>Genome sequencing and analysis of the model grass Brachypodium distachyon.</title>
        <authorList>
            <consortium name="International Brachypodium Initiative"/>
        </authorList>
    </citation>
    <scope>NUCLEOTIDE SEQUENCE [LARGE SCALE GENOMIC DNA]</scope>
    <source>
        <strain evidence="2 3">Bd21</strain>
    </source>
</reference>
<gene>
    <name evidence="2" type="ORF">BRADI_4g20849v3</name>
</gene>
<accession>A0A0Q3L841</accession>
<proteinExistence type="predicted"/>
<dbReference type="EMBL" id="CM000883">
    <property type="protein sequence ID" value="KQJ88741.1"/>
    <property type="molecule type" value="Genomic_DNA"/>
</dbReference>
<protein>
    <submittedName>
        <fullName evidence="2 3">Uncharacterized protein</fullName>
    </submittedName>
</protein>